<comment type="cofactor">
    <cofactor evidence="1">
        <name>FAD</name>
        <dbReference type="ChEBI" id="CHEBI:57692"/>
    </cofactor>
</comment>
<evidence type="ECO:0000256" key="6">
    <source>
        <dbReference type="ARBA" id="ARBA00023180"/>
    </source>
</evidence>
<dbReference type="Pfam" id="PF01565">
    <property type="entry name" value="FAD_binding_4"/>
    <property type="match status" value="1"/>
</dbReference>
<keyword evidence="5" id="KW-0274">FAD</keyword>
<reference evidence="10" key="1">
    <citation type="submission" date="2020-07" db="EMBL/GenBank/DDBJ databases">
        <title>Genome sequence and genetic diversity analysis of an under-domesticated orphan crop, white fonio (Digitaria exilis).</title>
        <authorList>
            <person name="Bennetzen J.L."/>
            <person name="Chen S."/>
            <person name="Ma X."/>
            <person name="Wang X."/>
            <person name="Yssel A.E.J."/>
            <person name="Chaluvadi S.R."/>
            <person name="Johnson M."/>
            <person name="Gangashetty P."/>
            <person name="Hamidou F."/>
            <person name="Sanogo M.D."/>
            <person name="Zwaenepoel A."/>
            <person name="Wallace J."/>
            <person name="Van De Peer Y."/>
            <person name="Van Deynze A."/>
        </authorList>
    </citation>
    <scope>NUCLEOTIDE SEQUENCE</scope>
    <source>
        <tissue evidence="10">Leaves</tissue>
    </source>
</reference>
<dbReference type="GO" id="GO:0016491">
    <property type="term" value="F:oxidoreductase activity"/>
    <property type="evidence" value="ECO:0007669"/>
    <property type="project" value="InterPro"/>
</dbReference>
<dbReference type="PROSITE" id="PS51387">
    <property type="entry name" value="FAD_PCMH"/>
    <property type="match status" value="1"/>
</dbReference>
<proteinExistence type="inferred from homology"/>
<evidence type="ECO:0000313" key="10">
    <source>
        <dbReference type="EMBL" id="KAF8688030.1"/>
    </source>
</evidence>
<name>A0A835EER7_9POAL</name>
<dbReference type="InterPro" id="IPR016167">
    <property type="entry name" value="FAD-bd_PCMH_sub1"/>
</dbReference>
<keyword evidence="11" id="KW-1185">Reference proteome</keyword>
<evidence type="ECO:0000256" key="3">
    <source>
        <dbReference type="ARBA" id="ARBA00022630"/>
    </source>
</evidence>
<dbReference type="Gene3D" id="3.30.43.10">
    <property type="entry name" value="Uridine Diphospho-n-acetylenolpyruvylglucosamine Reductase, domain 2"/>
    <property type="match status" value="1"/>
</dbReference>
<dbReference type="InterPro" id="IPR016166">
    <property type="entry name" value="FAD-bd_PCMH"/>
</dbReference>
<feature type="domain" description="FAD-binding PCMH-type" evidence="9">
    <location>
        <begin position="70"/>
        <end position="246"/>
    </location>
</feature>
<evidence type="ECO:0000256" key="7">
    <source>
        <dbReference type="SAM" id="MobiDB-lite"/>
    </source>
</evidence>
<dbReference type="EMBL" id="JACEFO010002049">
    <property type="protein sequence ID" value="KAF8688030.1"/>
    <property type="molecule type" value="Genomic_DNA"/>
</dbReference>
<protein>
    <recommendedName>
        <fullName evidence="9">FAD-binding PCMH-type domain-containing protein</fullName>
    </recommendedName>
</protein>
<evidence type="ECO:0000256" key="5">
    <source>
        <dbReference type="ARBA" id="ARBA00022827"/>
    </source>
</evidence>
<comment type="similarity">
    <text evidence="2">Belongs to the oxygen-dependent FAD-linked oxidoreductase family.</text>
</comment>
<dbReference type="GO" id="GO:0071949">
    <property type="term" value="F:FAD binding"/>
    <property type="evidence" value="ECO:0007669"/>
    <property type="project" value="InterPro"/>
</dbReference>
<organism evidence="10 11">
    <name type="scientific">Digitaria exilis</name>
    <dbReference type="NCBI Taxonomy" id="1010633"/>
    <lineage>
        <taxon>Eukaryota</taxon>
        <taxon>Viridiplantae</taxon>
        <taxon>Streptophyta</taxon>
        <taxon>Embryophyta</taxon>
        <taxon>Tracheophyta</taxon>
        <taxon>Spermatophyta</taxon>
        <taxon>Magnoliopsida</taxon>
        <taxon>Liliopsida</taxon>
        <taxon>Poales</taxon>
        <taxon>Poaceae</taxon>
        <taxon>PACMAD clade</taxon>
        <taxon>Panicoideae</taxon>
        <taxon>Panicodae</taxon>
        <taxon>Paniceae</taxon>
        <taxon>Anthephorinae</taxon>
        <taxon>Digitaria</taxon>
    </lineage>
</organism>
<dbReference type="InterPro" id="IPR012951">
    <property type="entry name" value="BBE"/>
</dbReference>
<dbReference type="Pfam" id="PF08031">
    <property type="entry name" value="BBE"/>
    <property type="match status" value="1"/>
</dbReference>
<evidence type="ECO:0000313" key="11">
    <source>
        <dbReference type="Proteomes" id="UP000636709"/>
    </source>
</evidence>
<dbReference type="InterPro" id="IPR036318">
    <property type="entry name" value="FAD-bd_PCMH-like_sf"/>
</dbReference>
<keyword evidence="4 8" id="KW-0732">Signal</keyword>
<dbReference type="PANTHER" id="PTHR32448">
    <property type="entry name" value="OS08G0158400 PROTEIN"/>
    <property type="match status" value="1"/>
</dbReference>
<evidence type="ECO:0000256" key="1">
    <source>
        <dbReference type="ARBA" id="ARBA00001974"/>
    </source>
</evidence>
<dbReference type="SUPFAM" id="SSF56176">
    <property type="entry name" value="FAD-binding/transporter-associated domain-like"/>
    <property type="match status" value="1"/>
</dbReference>
<dbReference type="Gene3D" id="3.40.462.20">
    <property type="match status" value="1"/>
</dbReference>
<dbReference type="Gene3D" id="3.30.465.10">
    <property type="match status" value="1"/>
</dbReference>
<dbReference type="Proteomes" id="UP000636709">
    <property type="component" value="Unassembled WGS sequence"/>
</dbReference>
<dbReference type="AlphaFoldDB" id="A0A835EER7"/>
<dbReference type="InterPro" id="IPR006094">
    <property type="entry name" value="Oxid_FAD_bind_N"/>
</dbReference>
<comment type="caution">
    <text evidence="10">The sequence shown here is derived from an EMBL/GenBank/DDBJ whole genome shotgun (WGS) entry which is preliminary data.</text>
</comment>
<dbReference type="OrthoDB" id="407275at2759"/>
<evidence type="ECO:0000256" key="4">
    <source>
        <dbReference type="ARBA" id="ARBA00022729"/>
    </source>
</evidence>
<keyword evidence="3" id="KW-0285">Flavoprotein</keyword>
<dbReference type="InterPro" id="IPR016169">
    <property type="entry name" value="FAD-bd_PCMH_sub2"/>
</dbReference>
<evidence type="ECO:0000259" key="9">
    <source>
        <dbReference type="PROSITE" id="PS51387"/>
    </source>
</evidence>
<feature type="chain" id="PRO_5032628032" description="FAD-binding PCMH-type domain-containing protein" evidence="8">
    <location>
        <begin position="30"/>
        <end position="575"/>
    </location>
</feature>
<evidence type="ECO:0000256" key="8">
    <source>
        <dbReference type="SAM" id="SignalP"/>
    </source>
</evidence>
<gene>
    <name evidence="10" type="ORF">HU200_042462</name>
</gene>
<accession>A0A835EER7</accession>
<keyword evidence="6" id="KW-0325">Glycoprotein</keyword>
<sequence>MADHKKMALALAILCFLCGNAFLPSSASSDSFLQCLSTVIPSELVFTQSSSGFTSVLQSSVQNPKFITNTTVRPLFIVTASDVSHVQAAVRCGRTNGVRIRVRSGGHDYEGLSYRSVQPEVFAVLDLARLRGVHLSPGEGSAWVDAGTTLGELYYAVGTTNPGFLFPGGVCATVGVSGFVSGGGIGLMMRKYGVGGDNVLDAKIVNANGDVLDRAAMGEDVFWAIRGGSGESFGVVVAWRLKLSPVPTTVTVVNNVRTLEQGAPDLLAKWESTILSPLNIPDLTTRVVLQGRVAIFQTLYLGRCTDLLDTVLNVFPELGMTSGDCNEMSWLRAMAFIYFGNTTTPVEVLLNRTNYVAGHYYKAKSDYVRRAVGSAGWSSLYQQWLSKNGNGKMVLEPHGEAVGGANTATASPYPHRRGVLFNIQYGSDWCCDANGTMAAAGLAWLDGIYGFMGPFVTSNPREAYANYRDLDLGKNVIGQDGLSSYWSGRVWAERYFMGNYRRLAAAKAMADPGDYFRNEQSIPPLPNEKGRFASHHERNPLATAAPPRDHGLRATSSHHDSLLPSHDSVVVTLCW</sequence>
<feature type="compositionally biased region" description="Basic and acidic residues" evidence="7">
    <location>
        <begin position="547"/>
        <end position="561"/>
    </location>
</feature>
<feature type="signal peptide" evidence="8">
    <location>
        <begin position="1"/>
        <end position="29"/>
    </location>
</feature>
<evidence type="ECO:0000256" key="2">
    <source>
        <dbReference type="ARBA" id="ARBA00005466"/>
    </source>
</evidence>
<feature type="region of interest" description="Disordered" evidence="7">
    <location>
        <begin position="541"/>
        <end position="561"/>
    </location>
</feature>